<gene>
    <name evidence="13" type="ORF">I5L79_19060</name>
</gene>
<keyword evidence="10" id="KW-0732">Signal</keyword>
<dbReference type="Pfam" id="PF07715">
    <property type="entry name" value="Plug"/>
    <property type="match status" value="1"/>
</dbReference>
<keyword evidence="4 8" id="KW-0812">Transmembrane</keyword>
<dbReference type="InterPro" id="IPR037066">
    <property type="entry name" value="Plug_dom_sf"/>
</dbReference>
<organism evidence="13 14">
    <name type="scientific">Hymenobacter guriensis</name>
    <dbReference type="NCBI Taxonomy" id="2793065"/>
    <lineage>
        <taxon>Bacteria</taxon>
        <taxon>Pseudomonadati</taxon>
        <taxon>Bacteroidota</taxon>
        <taxon>Cytophagia</taxon>
        <taxon>Cytophagales</taxon>
        <taxon>Hymenobacteraceae</taxon>
        <taxon>Hymenobacter</taxon>
    </lineage>
</organism>
<dbReference type="Pfam" id="PF13715">
    <property type="entry name" value="CarbopepD_reg_2"/>
    <property type="match status" value="1"/>
</dbReference>
<feature type="chain" id="PRO_5047485799" evidence="10">
    <location>
        <begin position="33"/>
        <end position="1040"/>
    </location>
</feature>
<evidence type="ECO:0000256" key="6">
    <source>
        <dbReference type="ARBA" id="ARBA00023136"/>
    </source>
</evidence>
<dbReference type="EMBL" id="JADWYK010000015">
    <property type="protein sequence ID" value="MBG8555652.1"/>
    <property type="molecule type" value="Genomic_DNA"/>
</dbReference>
<dbReference type="Gene3D" id="2.170.130.10">
    <property type="entry name" value="TonB-dependent receptor, plug domain"/>
    <property type="match status" value="1"/>
</dbReference>
<dbReference type="InterPro" id="IPR039426">
    <property type="entry name" value="TonB-dep_rcpt-like"/>
</dbReference>
<evidence type="ECO:0000256" key="3">
    <source>
        <dbReference type="ARBA" id="ARBA00022452"/>
    </source>
</evidence>
<evidence type="ECO:0000256" key="9">
    <source>
        <dbReference type="RuleBase" id="RU003357"/>
    </source>
</evidence>
<dbReference type="Pfam" id="PF00593">
    <property type="entry name" value="TonB_dep_Rec_b-barrel"/>
    <property type="match status" value="1"/>
</dbReference>
<keyword evidence="6 8" id="KW-0472">Membrane</keyword>
<dbReference type="SUPFAM" id="SSF56935">
    <property type="entry name" value="Porins"/>
    <property type="match status" value="1"/>
</dbReference>
<protein>
    <submittedName>
        <fullName evidence="13">TonB-dependent receptor</fullName>
    </submittedName>
</protein>
<evidence type="ECO:0000256" key="10">
    <source>
        <dbReference type="SAM" id="SignalP"/>
    </source>
</evidence>
<reference evidence="13 14" key="1">
    <citation type="submission" date="2020-11" db="EMBL/GenBank/DDBJ databases">
        <title>Hymenobacter sp.</title>
        <authorList>
            <person name="Kim M.K."/>
        </authorList>
    </citation>
    <scope>NUCLEOTIDE SEQUENCE [LARGE SCALE GENOMIC DNA]</scope>
    <source>
        <strain evidence="13 14">BT594</strain>
    </source>
</reference>
<comment type="subcellular location">
    <subcellularLocation>
        <location evidence="1 8">Cell outer membrane</location>
        <topology evidence="1 8">Multi-pass membrane protein</topology>
    </subcellularLocation>
</comment>
<dbReference type="Gene3D" id="2.60.40.1120">
    <property type="entry name" value="Carboxypeptidase-like, regulatory domain"/>
    <property type="match status" value="1"/>
</dbReference>
<evidence type="ECO:0000313" key="14">
    <source>
        <dbReference type="Proteomes" id="UP000601099"/>
    </source>
</evidence>
<evidence type="ECO:0000256" key="1">
    <source>
        <dbReference type="ARBA" id="ARBA00004571"/>
    </source>
</evidence>
<proteinExistence type="inferred from homology"/>
<evidence type="ECO:0000256" key="5">
    <source>
        <dbReference type="ARBA" id="ARBA00023077"/>
    </source>
</evidence>
<keyword evidence="5 9" id="KW-0798">TonB box</keyword>
<dbReference type="NCBIfam" id="TIGR04056">
    <property type="entry name" value="OMP_RagA_SusC"/>
    <property type="match status" value="1"/>
</dbReference>
<dbReference type="Gene3D" id="2.40.170.20">
    <property type="entry name" value="TonB-dependent receptor, beta-barrel domain"/>
    <property type="match status" value="1"/>
</dbReference>
<comment type="caution">
    <text evidence="13">The sequence shown here is derived from an EMBL/GenBank/DDBJ whole genome shotgun (WGS) entry which is preliminary data.</text>
</comment>
<dbReference type="SUPFAM" id="SSF49464">
    <property type="entry name" value="Carboxypeptidase regulatory domain-like"/>
    <property type="match status" value="1"/>
</dbReference>
<keyword evidence="3 8" id="KW-1134">Transmembrane beta strand</keyword>
<keyword evidence="2 8" id="KW-0813">Transport</keyword>
<evidence type="ECO:0000259" key="12">
    <source>
        <dbReference type="Pfam" id="PF07715"/>
    </source>
</evidence>
<evidence type="ECO:0000256" key="8">
    <source>
        <dbReference type="PROSITE-ProRule" id="PRU01360"/>
    </source>
</evidence>
<comment type="similarity">
    <text evidence="8 9">Belongs to the TonB-dependent receptor family.</text>
</comment>
<dbReference type="InterPro" id="IPR012910">
    <property type="entry name" value="Plug_dom"/>
</dbReference>
<dbReference type="NCBIfam" id="TIGR04057">
    <property type="entry name" value="SusC_RagA_signa"/>
    <property type="match status" value="1"/>
</dbReference>
<dbReference type="PROSITE" id="PS52016">
    <property type="entry name" value="TONB_DEPENDENT_REC_3"/>
    <property type="match status" value="1"/>
</dbReference>
<keyword evidence="7 8" id="KW-0998">Cell outer membrane</keyword>
<dbReference type="InterPro" id="IPR023997">
    <property type="entry name" value="TonB-dep_OMP_SusC/RagA_CS"/>
</dbReference>
<name>A0ABS0L6A5_9BACT</name>
<feature type="domain" description="TonB-dependent receptor-like beta-barrel" evidence="11">
    <location>
        <begin position="431"/>
        <end position="1004"/>
    </location>
</feature>
<dbReference type="InterPro" id="IPR000531">
    <property type="entry name" value="Beta-barrel_TonB"/>
</dbReference>
<evidence type="ECO:0000256" key="7">
    <source>
        <dbReference type="ARBA" id="ARBA00023237"/>
    </source>
</evidence>
<dbReference type="Proteomes" id="UP000601099">
    <property type="component" value="Unassembled WGS sequence"/>
</dbReference>
<evidence type="ECO:0000256" key="4">
    <source>
        <dbReference type="ARBA" id="ARBA00022692"/>
    </source>
</evidence>
<dbReference type="RefSeq" id="WP_196956674.1">
    <property type="nucleotide sequence ID" value="NZ_JADWYK010000015.1"/>
</dbReference>
<feature type="domain" description="TonB-dependent receptor plug" evidence="12">
    <location>
        <begin position="157"/>
        <end position="271"/>
    </location>
</feature>
<keyword evidence="14" id="KW-1185">Reference proteome</keyword>
<evidence type="ECO:0000259" key="11">
    <source>
        <dbReference type="Pfam" id="PF00593"/>
    </source>
</evidence>
<accession>A0ABS0L6A5</accession>
<sequence>MPVPLPFSRTPWRLASTFLLPLGLCTAGPALALPAAGPHTLTSAPLPAVEAVRRSPAFSGSVSGRIVDEKGQAMPGVTVLIEGTSLGNSTNAEGQFSISNVPDGPHVLVVSFVGYNTQRLPFTTVAGQNTALTATLAENTTLLNEAVVVGYGTARREDVTGSIATVTSRDFVKGQVTSPEQLIQGKLAGVQITTGGGAPGEVSTIRIRGGSSLSASNDPLIVIDGVPVENSGINGAGNPLSLINPNDIETFTVLKDASATAIYGSRASNGVIIITTKKGVEGEKTRVNFNTQVARSENYGKVDVLTGDAYRTLVKNAVAQGKIPADRASEFYLGNANTDWQDAIYQTAWTTDNNLSVTGSVKRMPYRVSVGYLDQDGTLKTGNLKRNSASVGLSPRLLDNHLRVDVNVKGTWSDYQFADQGAIGGAVRYNPTKPIYSGDASKFNGYFEWLDPADGINPYPLTDRNPLALLTDKRDRSTVKRSLGNIQLDYSLHFLPDLHANLNLGYDISRSAGTVFVPEASSVAYNVKGLNNQYKQEKNNKLLETYLKYNKEIGGQRVEALAGYSYQDFYTHSPFFFSRTAAGELLDPTALAGNPYKSQYTLLSFYGRVNYSFNDRYLLTGTLRADGSSRFSPDNRWGYFPAASVAWRINKESFLANSQTVSDLKLRFSYGRTGQQDVAGVAGDYPYLRSYNLGGGSVRQIFGNDTIRTLRAGGQDPNLKWEETATYDAGLDYGFFNNRLTGSIDLYLRKTSDLLAVVPVPIGKNITPKQLKNIGNLENRGVEFALNYDVVRGEKFNWGVNFNATINRNKITKLLLVEDPTYLGSPVGGIGNFQFVQVNSVGHAANTFWLYEQKYDANGKPVEGGSAPTTAQYVDQNGDGLINERDRVYGKTPAPKAMLGFSSNLSYGKANLAFTLRSNLGNYVYNNVDAGQGTYFGTNTGLQYASNVVPDVYTTSFQYGQPFSDYYLQDASFLRVQNVTLGYDFGSLWKESTSLRLTLAAQNLLVLTGYTGLDPERGNGIDSNFYPLPRTFTLGLNVGF</sequence>
<dbReference type="InterPro" id="IPR036942">
    <property type="entry name" value="Beta-barrel_TonB_sf"/>
</dbReference>
<dbReference type="InterPro" id="IPR008969">
    <property type="entry name" value="CarboxyPept-like_regulatory"/>
</dbReference>
<evidence type="ECO:0000256" key="2">
    <source>
        <dbReference type="ARBA" id="ARBA00022448"/>
    </source>
</evidence>
<dbReference type="InterPro" id="IPR023996">
    <property type="entry name" value="TonB-dep_OMP_SusC/RagA"/>
</dbReference>
<feature type="signal peptide" evidence="10">
    <location>
        <begin position="1"/>
        <end position="32"/>
    </location>
</feature>
<evidence type="ECO:0000313" key="13">
    <source>
        <dbReference type="EMBL" id="MBG8555652.1"/>
    </source>
</evidence>
<keyword evidence="13" id="KW-0675">Receptor</keyword>